<protein>
    <submittedName>
        <fullName evidence="1">Uncharacterized protein</fullName>
    </submittedName>
</protein>
<evidence type="ECO:0000313" key="1">
    <source>
        <dbReference type="EMBL" id="EKM53788.1"/>
    </source>
</evidence>
<reference evidence="1 2" key="1">
    <citation type="journal article" date="2012" name="BMC Genomics">
        <title>Comparative genomics of the white-rot fungi, Phanerochaete carnosa and P. chrysosporium, to elucidate the genetic basis of the distinct wood types they colonize.</title>
        <authorList>
            <person name="Suzuki H."/>
            <person name="MacDonald J."/>
            <person name="Syed K."/>
            <person name="Salamov A."/>
            <person name="Hori C."/>
            <person name="Aerts A."/>
            <person name="Henrissat B."/>
            <person name="Wiebenga A."/>
            <person name="vanKuyk P.A."/>
            <person name="Barry K."/>
            <person name="Lindquist E."/>
            <person name="LaButti K."/>
            <person name="Lapidus A."/>
            <person name="Lucas S."/>
            <person name="Coutinho P."/>
            <person name="Gong Y."/>
            <person name="Samejima M."/>
            <person name="Mahadevan R."/>
            <person name="Abou-Zaid M."/>
            <person name="de Vries R.P."/>
            <person name="Igarashi K."/>
            <person name="Yadav J.S."/>
            <person name="Grigoriev I.V."/>
            <person name="Master E.R."/>
        </authorList>
    </citation>
    <scope>NUCLEOTIDE SEQUENCE [LARGE SCALE GENOMIC DNA]</scope>
    <source>
        <strain evidence="1 2">HHB-10118-sp</strain>
    </source>
</reference>
<dbReference type="EMBL" id="JH930474">
    <property type="protein sequence ID" value="EKM53788.1"/>
    <property type="molecule type" value="Genomic_DNA"/>
</dbReference>
<gene>
    <name evidence="1" type="ORF">PHACADRAFT_260310</name>
</gene>
<proteinExistence type="predicted"/>
<keyword evidence="2" id="KW-1185">Reference proteome</keyword>
<dbReference type="KEGG" id="pco:PHACADRAFT_260310"/>
<dbReference type="AlphaFoldDB" id="K5VQR6"/>
<evidence type="ECO:0000313" key="2">
    <source>
        <dbReference type="Proteomes" id="UP000008370"/>
    </source>
</evidence>
<dbReference type="Proteomes" id="UP000008370">
    <property type="component" value="Unassembled WGS sequence"/>
</dbReference>
<name>K5VQR6_PHACS</name>
<sequence>MSIDLSPTPQSPADTKLPEDLVNIIVDLFQDDSHALKTLCLVHRAWLSKARKHLFRDITVQYKMTWAFGTKSIQIPGIGEKSMDKSAPNQDLWMSLFSAFLDFLTRAPTSITESIRQLSLLGKDWFSREGDNRTDWTAEEYQAWTISLTTDAVHTLLRLLPNLSELRLHLDLHQSSKTIPTDRFHLRTLSLDWCLASTDCIFFLMSLLPELHELLWAVWERTPQNTPLRLLNATQQLFKDAVAKLKRRQLLRRLSRVVVRREPQQIHGALLELLEAACNLKPDEERPAISLDLCMALSSKDDVARYRRLFKNCGHYVTRLTVRPTRTKDDITVFKQLIQEDVGLSYCNRLRRLHLDVSIYWRTGVSICVEEVLRDFFRGKHSQDSPESVKLVLSLDHSLAFTFGSEATLENVDGIVTEYRNKLREVVVAEGGNVPDEDKQQQVILHMPRLVEARLLCF</sequence>
<dbReference type="OrthoDB" id="2852734at2759"/>
<organism evidence="1 2">
    <name type="scientific">Phanerochaete carnosa (strain HHB-10118-sp)</name>
    <name type="common">White-rot fungus</name>
    <name type="synonym">Peniophora carnosa</name>
    <dbReference type="NCBI Taxonomy" id="650164"/>
    <lineage>
        <taxon>Eukaryota</taxon>
        <taxon>Fungi</taxon>
        <taxon>Dikarya</taxon>
        <taxon>Basidiomycota</taxon>
        <taxon>Agaricomycotina</taxon>
        <taxon>Agaricomycetes</taxon>
        <taxon>Polyporales</taxon>
        <taxon>Phanerochaetaceae</taxon>
        <taxon>Phanerochaete</taxon>
    </lineage>
</organism>
<dbReference type="RefSeq" id="XP_007398465.1">
    <property type="nucleotide sequence ID" value="XM_007398403.1"/>
</dbReference>
<dbReference type="GeneID" id="18917694"/>
<accession>K5VQR6</accession>
<dbReference type="InParanoid" id="K5VQR6"/>
<dbReference type="HOGENOM" id="CLU_597303_0_0_1"/>